<evidence type="ECO:0000259" key="8">
    <source>
        <dbReference type="PROSITE" id="PS51278"/>
    </source>
</evidence>
<dbReference type="Proteomes" id="UP001321477">
    <property type="component" value="Chromosome"/>
</dbReference>
<sequence>MPVVGVLGEPLRTSAVILDAKHSLVAQSLDSPLGAETVNGDGFGIGWYPVGSEAGTHPAVFHSIEPAWNDDNVRELTRAVESPLFFSHVRAAAGPPIQRTNCHPFRWENWLFMHNGFLAEFSKVARDLAFAIDPSLYPHVRGTTDSEVLFHLAITFGLADDPVGALTAAVDHVERVGREHGILFPVQGTIAVADGATIWALRYSSQGESRTLFHSVDVPTLRRMYPDADRLTEFGDTAHVVVSEPLNDLPGVFVEVPEATIAVLDREGTTMSPSEPQPEADAAAVPPLPEASARNGGWVVVTALAAAQFVMVLDSTVMNVSISQVVEDLGTTVSAMQAAITFYTLTMAALMLVGAKLGDLWGRLRAFVIGAIVYALGSLTTALAPNIVVLFAGWSVVEGMGAVLVIPAIAALIADNYEGVRG</sequence>
<dbReference type="InterPro" id="IPR036259">
    <property type="entry name" value="MFS_trans_sf"/>
</dbReference>
<dbReference type="SUPFAM" id="SSF56235">
    <property type="entry name" value="N-terminal nucleophile aminohydrolases (Ntn hydrolases)"/>
    <property type="match status" value="1"/>
</dbReference>
<evidence type="ECO:0000256" key="5">
    <source>
        <dbReference type="ARBA" id="ARBA00023136"/>
    </source>
</evidence>
<evidence type="ECO:0000259" key="7">
    <source>
        <dbReference type="PROSITE" id="PS50850"/>
    </source>
</evidence>
<dbReference type="PROSITE" id="PS51278">
    <property type="entry name" value="GATASE_TYPE_2"/>
    <property type="match status" value="1"/>
</dbReference>
<reference evidence="10" key="1">
    <citation type="journal article" date="2019" name="Int. J. Syst. Evol. Microbiol.">
        <title>The Global Catalogue of Microorganisms (GCM) 10K type strain sequencing project: providing services to taxonomists for standard genome sequencing and annotation.</title>
        <authorList>
            <consortium name="The Broad Institute Genomics Platform"/>
            <consortium name="The Broad Institute Genome Sequencing Center for Infectious Disease"/>
            <person name="Wu L."/>
            <person name="Ma J."/>
        </authorList>
    </citation>
    <scope>NUCLEOTIDE SEQUENCE [LARGE SCALE GENOMIC DNA]</scope>
    <source>
        <strain evidence="10">NBRC 109019</strain>
    </source>
</reference>
<feature type="transmembrane region" description="Helical" evidence="6">
    <location>
        <begin position="333"/>
        <end position="354"/>
    </location>
</feature>
<evidence type="ECO:0000256" key="2">
    <source>
        <dbReference type="ARBA" id="ARBA00022692"/>
    </source>
</evidence>
<evidence type="ECO:0000313" key="10">
    <source>
        <dbReference type="Proteomes" id="UP001321477"/>
    </source>
</evidence>
<dbReference type="InterPro" id="IPR029055">
    <property type="entry name" value="Ntn_hydrolases_N"/>
</dbReference>
<dbReference type="PANTHER" id="PTHR43187">
    <property type="entry name" value="GLUTAMINE AMIDOTRANSFERASE DUG3-RELATED"/>
    <property type="match status" value="1"/>
</dbReference>
<keyword evidence="10" id="KW-1185">Reference proteome</keyword>
<proteinExistence type="predicted"/>
<dbReference type="Gene3D" id="1.20.1720.10">
    <property type="entry name" value="Multidrug resistance protein D"/>
    <property type="match status" value="1"/>
</dbReference>
<dbReference type="EMBL" id="AP027734">
    <property type="protein sequence ID" value="BDZ54846.1"/>
    <property type="molecule type" value="Genomic_DNA"/>
</dbReference>
<feature type="transmembrane region" description="Helical" evidence="6">
    <location>
        <begin position="366"/>
        <end position="385"/>
    </location>
</feature>
<name>A0ABM8H224_9MICO</name>
<feature type="domain" description="Glutamine amidotransferase type-2" evidence="8">
    <location>
        <begin position="1"/>
        <end position="267"/>
    </location>
</feature>
<dbReference type="PANTHER" id="PTHR43187:SF1">
    <property type="entry name" value="GLUTAMINE AMIDOTRANSFERASE DUG3-RELATED"/>
    <property type="match status" value="1"/>
</dbReference>
<dbReference type="InterPro" id="IPR052373">
    <property type="entry name" value="Gamma-glu_amide_hydrolase"/>
</dbReference>
<keyword evidence="5 6" id="KW-0472">Membrane</keyword>
<comment type="subcellular location">
    <subcellularLocation>
        <location evidence="1">Cell membrane</location>
        <topology evidence="1">Multi-pass membrane protein</topology>
    </subcellularLocation>
</comment>
<keyword evidence="2 6" id="KW-0812">Transmembrane</keyword>
<evidence type="ECO:0000256" key="1">
    <source>
        <dbReference type="ARBA" id="ARBA00004651"/>
    </source>
</evidence>
<evidence type="ECO:0000256" key="4">
    <source>
        <dbReference type="ARBA" id="ARBA00022989"/>
    </source>
</evidence>
<dbReference type="Pfam" id="PF07690">
    <property type="entry name" value="MFS_1"/>
    <property type="match status" value="1"/>
</dbReference>
<feature type="transmembrane region" description="Helical" evidence="6">
    <location>
        <begin position="391"/>
        <end position="414"/>
    </location>
</feature>
<evidence type="ECO:0008006" key="11">
    <source>
        <dbReference type="Google" id="ProtNLM"/>
    </source>
</evidence>
<dbReference type="PROSITE" id="PS50850">
    <property type="entry name" value="MFS"/>
    <property type="match status" value="1"/>
</dbReference>
<dbReference type="InterPro" id="IPR026869">
    <property type="entry name" value="EgtC-like"/>
</dbReference>
<evidence type="ECO:0000256" key="6">
    <source>
        <dbReference type="SAM" id="Phobius"/>
    </source>
</evidence>
<dbReference type="SUPFAM" id="SSF103473">
    <property type="entry name" value="MFS general substrate transporter"/>
    <property type="match status" value="1"/>
</dbReference>
<keyword evidence="4 6" id="KW-1133">Transmembrane helix</keyword>
<evidence type="ECO:0000256" key="3">
    <source>
        <dbReference type="ARBA" id="ARBA00022962"/>
    </source>
</evidence>
<dbReference type="InterPro" id="IPR011701">
    <property type="entry name" value="MFS"/>
</dbReference>
<dbReference type="Gene3D" id="3.60.20.10">
    <property type="entry name" value="Glutamine Phosphoribosylpyrophosphate, subunit 1, domain 1"/>
    <property type="match status" value="1"/>
</dbReference>
<dbReference type="Pfam" id="PF13230">
    <property type="entry name" value="GATase_4"/>
    <property type="match status" value="1"/>
</dbReference>
<dbReference type="InterPro" id="IPR017932">
    <property type="entry name" value="GATase_2_dom"/>
</dbReference>
<accession>A0ABM8H224</accession>
<protein>
    <recommendedName>
        <fullName evidence="11">Glutamine amidotransferase</fullName>
    </recommendedName>
</protein>
<gene>
    <name evidence="9" type="ORF">GCM10025870_19190</name>
</gene>
<keyword evidence="3" id="KW-0315">Glutamine amidotransferase</keyword>
<evidence type="ECO:0000313" key="9">
    <source>
        <dbReference type="EMBL" id="BDZ54846.1"/>
    </source>
</evidence>
<dbReference type="InterPro" id="IPR020846">
    <property type="entry name" value="MFS_dom"/>
</dbReference>
<dbReference type="CDD" id="cd01908">
    <property type="entry name" value="YafJ"/>
    <property type="match status" value="1"/>
</dbReference>
<organism evidence="9 10">
    <name type="scientific">Agromyces marinus</name>
    <dbReference type="NCBI Taxonomy" id="1389020"/>
    <lineage>
        <taxon>Bacteria</taxon>
        <taxon>Bacillati</taxon>
        <taxon>Actinomycetota</taxon>
        <taxon>Actinomycetes</taxon>
        <taxon>Micrococcales</taxon>
        <taxon>Microbacteriaceae</taxon>
        <taxon>Agromyces</taxon>
    </lineage>
</organism>
<feature type="domain" description="Major facilitator superfamily (MFS) profile" evidence="7">
    <location>
        <begin position="300"/>
        <end position="422"/>
    </location>
</feature>